<dbReference type="EMBL" id="SDJQ01000022">
    <property type="protein sequence ID" value="RXR31935.1"/>
    <property type="molecule type" value="Genomic_DNA"/>
</dbReference>
<name>A0A4V1N430_9CELL</name>
<evidence type="ECO:0000256" key="1">
    <source>
        <dbReference type="ARBA" id="ARBA00008714"/>
    </source>
</evidence>
<dbReference type="InterPro" id="IPR019831">
    <property type="entry name" value="Mn/Fe_SOD_N"/>
</dbReference>
<feature type="non-terminal residue" evidence="6">
    <location>
        <position position="25"/>
    </location>
</feature>
<dbReference type="AlphaFoldDB" id="A0A4V1N430"/>
<dbReference type="SUPFAM" id="SSF46609">
    <property type="entry name" value="Fe,Mn superoxide dismutase (SOD), N-terminal domain"/>
    <property type="match status" value="1"/>
</dbReference>
<protein>
    <recommendedName>
        <fullName evidence="2">superoxide dismutase</fullName>
        <ecNumber evidence="2">1.15.1.1</ecNumber>
    </recommendedName>
</protein>
<keyword evidence="4" id="KW-0560">Oxidoreductase</keyword>
<evidence type="ECO:0000313" key="8">
    <source>
        <dbReference type="Proteomes" id="UP000289805"/>
    </source>
</evidence>
<dbReference type="GO" id="GO:0004784">
    <property type="term" value="F:superoxide dismutase activity"/>
    <property type="evidence" value="ECO:0007669"/>
    <property type="project" value="UniProtKB-EC"/>
</dbReference>
<comment type="caution">
    <text evidence="6">The sequence shown here is derived from an EMBL/GenBank/DDBJ whole genome shotgun (WGS) entry which is preliminary data.</text>
</comment>
<evidence type="ECO:0000259" key="5">
    <source>
        <dbReference type="Pfam" id="PF00081"/>
    </source>
</evidence>
<dbReference type="EMBL" id="SDJQ01000028">
    <property type="protein sequence ID" value="RXR30736.1"/>
    <property type="molecule type" value="Genomic_DNA"/>
</dbReference>
<gene>
    <name evidence="7" type="ORF">EQW78_15645</name>
    <name evidence="6" type="ORF">EQW78_17110</name>
</gene>
<dbReference type="EC" id="1.15.1.1" evidence="2"/>
<feature type="domain" description="Manganese/iron superoxide dismutase N-terminal" evidence="5">
    <location>
        <begin position="4"/>
        <end position="25"/>
    </location>
</feature>
<dbReference type="InterPro" id="IPR036324">
    <property type="entry name" value="Mn/Fe_SOD_N_sf"/>
</dbReference>
<comment type="similarity">
    <text evidence="1">Belongs to the iron/manganese superoxide dismutase family.</text>
</comment>
<evidence type="ECO:0000256" key="3">
    <source>
        <dbReference type="ARBA" id="ARBA00022723"/>
    </source>
</evidence>
<dbReference type="Pfam" id="PF00081">
    <property type="entry name" value="Sod_Fe_N"/>
    <property type="match status" value="1"/>
</dbReference>
<sequence length="25" mass="2827">MAVYTLPELSYDYGALEPHISGRIM</sequence>
<evidence type="ECO:0000256" key="4">
    <source>
        <dbReference type="ARBA" id="ARBA00023002"/>
    </source>
</evidence>
<reference evidence="6 8" key="1">
    <citation type="submission" date="2019-01" db="EMBL/GenBank/DDBJ databases">
        <title>Oerskovia turbata Genome sequencing and assembly.</title>
        <authorList>
            <person name="Dou T."/>
        </authorList>
    </citation>
    <scope>NUCLEOTIDE SEQUENCE [LARGE SCALE GENOMIC DNA]</scope>
    <source>
        <strain evidence="6 8">JCM12123</strain>
    </source>
</reference>
<evidence type="ECO:0000313" key="7">
    <source>
        <dbReference type="EMBL" id="RXR31935.1"/>
    </source>
</evidence>
<dbReference type="Proteomes" id="UP000289805">
    <property type="component" value="Unassembled WGS sequence"/>
</dbReference>
<evidence type="ECO:0000313" key="6">
    <source>
        <dbReference type="EMBL" id="RXR30736.1"/>
    </source>
</evidence>
<proteinExistence type="inferred from homology"/>
<keyword evidence="3" id="KW-0479">Metal-binding</keyword>
<dbReference type="GO" id="GO:0046872">
    <property type="term" value="F:metal ion binding"/>
    <property type="evidence" value="ECO:0007669"/>
    <property type="project" value="UniProtKB-KW"/>
</dbReference>
<organism evidence="6 8">
    <name type="scientific">Oerskovia turbata</name>
    <dbReference type="NCBI Taxonomy" id="1713"/>
    <lineage>
        <taxon>Bacteria</taxon>
        <taxon>Bacillati</taxon>
        <taxon>Actinomycetota</taxon>
        <taxon>Actinomycetes</taxon>
        <taxon>Micrococcales</taxon>
        <taxon>Cellulomonadaceae</taxon>
        <taxon>Oerskovia</taxon>
    </lineage>
</organism>
<accession>A0A4V1N430</accession>
<evidence type="ECO:0000256" key="2">
    <source>
        <dbReference type="ARBA" id="ARBA00012682"/>
    </source>
</evidence>